<reference evidence="3" key="1">
    <citation type="submission" date="2020-11" db="EMBL/GenBank/DDBJ databases">
        <title>Agrobacterium vitis strain K377 genome.</title>
        <authorList>
            <person name="Xi H."/>
        </authorList>
    </citation>
    <scope>NUCLEOTIDE SEQUENCE</scope>
    <source>
        <strain evidence="3">K377</strain>
    </source>
</reference>
<comment type="similarity">
    <text evidence="1 2">Belongs to the OprB family.</text>
</comment>
<name>A0AAE2RAB2_AGRVI</name>
<protein>
    <submittedName>
        <fullName evidence="3">Carbohydrate porin</fullName>
    </submittedName>
</protein>
<comment type="caution">
    <text evidence="3">The sequence shown here is derived from an EMBL/GenBank/DDBJ whole genome shotgun (WGS) entry which is preliminary data.</text>
</comment>
<evidence type="ECO:0000256" key="2">
    <source>
        <dbReference type="RuleBase" id="RU363072"/>
    </source>
</evidence>
<evidence type="ECO:0000313" key="4">
    <source>
        <dbReference type="Proteomes" id="UP000655037"/>
    </source>
</evidence>
<dbReference type="PANTHER" id="PTHR37944:SF1">
    <property type="entry name" value="PORIN B"/>
    <property type="match status" value="1"/>
</dbReference>
<dbReference type="InterPro" id="IPR007049">
    <property type="entry name" value="Carb-sel_porin_OprB"/>
</dbReference>
<evidence type="ECO:0000313" key="3">
    <source>
        <dbReference type="EMBL" id="MBF2713954.1"/>
    </source>
</evidence>
<accession>A0AAE2RAB2</accession>
<feature type="signal peptide" evidence="2">
    <location>
        <begin position="1"/>
        <end position="21"/>
    </location>
</feature>
<feature type="chain" id="PRO_5041780269" evidence="2">
    <location>
        <begin position="22"/>
        <end position="450"/>
    </location>
</feature>
<evidence type="ECO:0000256" key="1">
    <source>
        <dbReference type="ARBA" id="ARBA00008769"/>
    </source>
</evidence>
<dbReference type="EMBL" id="JACXXJ020000003">
    <property type="protein sequence ID" value="MBF2713954.1"/>
    <property type="molecule type" value="Genomic_DNA"/>
</dbReference>
<organism evidence="3 4">
    <name type="scientific">Agrobacterium vitis</name>
    <name type="common">Rhizobium vitis</name>
    <dbReference type="NCBI Taxonomy" id="373"/>
    <lineage>
        <taxon>Bacteria</taxon>
        <taxon>Pseudomonadati</taxon>
        <taxon>Pseudomonadota</taxon>
        <taxon>Alphaproteobacteria</taxon>
        <taxon>Hyphomicrobiales</taxon>
        <taxon>Rhizobiaceae</taxon>
        <taxon>Rhizobium/Agrobacterium group</taxon>
        <taxon>Agrobacterium</taxon>
    </lineage>
</organism>
<dbReference type="GO" id="GO:0015288">
    <property type="term" value="F:porin activity"/>
    <property type="evidence" value="ECO:0007669"/>
    <property type="project" value="InterPro"/>
</dbReference>
<dbReference type="Pfam" id="PF04966">
    <property type="entry name" value="OprB"/>
    <property type="match status" value="1"/>
</dbReference>
<dbReference type="InterPro" id="IPR052932">
    <property type="entry name" value="OprB_Porin"/>
</dbReference>
<dbReference type="AlphaFoldDB" id="A0AAE2RAB2"/>
<dbReference type="GO" id="GO:0016020">
    <property type="term" value="C:membrane"/>
    <property type="evidence" value="ECO:0007669"/>
    <property type="project" value="InterPro"/>
</dbReference>
<proteinExistence type="inferred from homology"/>
<keyword evidence="2" id="KW-0732">Signal</keyword>
<dbReference type="Gene3D" id="2.40.160.180">
    <property type="entry name" value="Carbohydrate-selective porin OprB"/>
    <property type="match status" value="1"/>
</dbReference>
<dbReference type="InterPro" id="IPR038673">
    <property type="entry name" value="OprB_sf"/>
</dbReference>
<dbReference type="GO" id="GO:0008643">
    <property type="term" value="P:carbohydrate transport"/>
    <property type="evidence" value="ECO:0007669"/>
    <property type="project" value="InterPro"/>
</dbReference>
<dbReference type="PANTHER" id="PTHR37944">
    <property type="entry name" value="PORIN B"/>
    <property type="match status" value="1"/>
</dbReference>
<dbReference type="Proteomes" id="UP000655037">
    <property type="component" value="Unassembled WGS sequence"/>
</dbReference>
<sequence>MRILYMITIPLLFATVTSVLAMDPEIGAQDQPNLDALPAPVYSGPLAEAGRWLHDNGIDLRLDYINIAQRAPSFDFRKVGYGSFFIDVTGSLTPDLRVKFAETVNLPNDNVTGNLTAFLPPVVGVTDTALARFSLEADFLDDRLTVEAGRIGLARDFSIKGFCSGISCINATQGVSLNLPDDVRSVWGARGAYKLAPNTTLGFGIIEDNPDNWQHGEGWNWGAGDAEGAITVANIRHEETFLESAKPLKFETGVYYRSTPYEDALYNSGWGNPTFGANTKTITHDGGTAAIYTHTRKVIWSDPANGMFPENVAVYGGVLHVFGDGHSYPWEAYAGIEYSGFWKANPLATIGASFHYIRLSEKRAEYERNARLFFSGVDQKQPKDMFMFDVHGSTGVFGNGILDFGAAYIINPNSAFADFSTARQKDGVVIYAALAFDLSTVLGLSPRRGP</sequence>
<gene>
    <name evidence="3" type="ORF">IEI95_006715</name>
</gene>